<dbReference type="EMBL" id="KV429088">
    <property type="protein sequence ID" value="KZT66477.1"/>
    <property type="molecule type" value="Genomic_DNA"/>
</dbReference>
<proteinExistence type="predicted"/>
<organism evidence="1 2">
    <name type="scientific">Daedalea quercina L-15889</name>
    <dbReference type="NCBI Taxonomy" id="1314783"/>
    <lineage>
        <taxon>Eukaryota</taxon>
        <taxon>Fungi</taxon>
        <taxon>Dikarya</taxon>
        <taxon>Basidiomycota</taxon>
        <taxon>Agaricomycotina</taxon>
        <taxon>Agaricomycetes</taxon>
        <taxon>Polyporales</taxon>
        <taxon>Fomitopsis</taxon>
    </lineage>
</organism>
<evidence type="ECO:0000313" key="2">
    <source>
        <dbReference type="Proteomes" id="UP000076727"/>
    </source>
</evidence>
<keyword evidence="2" id="KW-1185">Reference proteome</keyword>
<name>A0A165N3W7_9APHY</name>
<dbReference type="AlphaFoldDB" id="A0A165N3W7"/>
<reference evidence="1 2" key="1">
    <citation type="journal article" date="2016" name="Mol. Biol. Evol.">
        <title>Comparative Genomics of Early-Diverging Mushroom-Forming Fungi Provides Insights into the Origins of Lignocellulose Decay Capabilities.</title>
        <authorList>
            <person name="Nagy L.G."/>
            <person name="Riley R."/>
            <person name="Tritt A."/>
            <person name="Adam C."/>
            <person name="Daum C."/>
            <person name="Floudas D."/>
            <person name="Sun H."/>
            <person name="Yadav J.S."/>
            <person name="Pangilinan J."/>
            <person name="Larsson K.H."/>
            <person name="Matsuura K."/>
            <person name="Barry K."/>
            <person name="Labutti K."/>
            <person name="Kuo R."/>
            <person name="Ohm R.A."/>
            <person name="Bhattacharya S.S."/>
            <person name="Shirouzu T."/>
            <person name="Yoshinaga Y."/>
            <person name="Martin F.M."/>
            <person name="Grigoriev I.V."/>
            <person name="Hibbett D.S."/>
        </authorList>
    </citation>
    <scope>NUCLEOTIDE SEQUENCE [LARGE SCALE GENOMIC DNA]</scope>
    <source>
        <strain evidence="1 2">L-15889</strain>
    </source>
</reference>
<dbReference type="Proteomes" id="UP000076727">
    <property type="component" value="Unassembled WGS sequence"/>
</dbReference>
<protein>
    <submittedName>
        <fullName evidence="1">Uncharacterized protein</fullName>
    </submittedName>
</protein>
<accession>A0A165N3W7</accession>
<gene>
    <name evidence="1" type="ORF">DAEQUDRAFT_451055</name>
</gene>
<sequence length="369" mass="40064">MPAYLRDIGRIYSQTNACGDLPRTSNRTNVCLPVGCTYYSIGDGDFLPLPGSSVLSNCLSTGPDSLTTLNLAATPVTYRWSSRTLVWDTLCDLTSGSTLYPRRATVSGWTSTVLTAAHWLQRRGGSGYSMNNCSVDAFASQMSVYKLLSYMSSESTFSFVPGTCSGAFSQLRLLIYGTTVLRPTRHLEPSDLRGANLRGLGNTWFLLCDARRVTAEVKLDRSCRQTCHAGSSPRNVLGSANWCPLTRWDDPALPRLLWKGSGDTAHIMQRSIPGCARTSRPVCLGRRCGGKTGPSTIIRVCLPRTISSNISSPRSASSHALDTQLVSGLGARVRLPLRRSGAGGSTVLDLAAVRTYAVVMRWAQWQTYS</sequence>
<evidence type="ECO:0000313" key="1">
    <source>
        <dbReference type="EMBL" id="KZT66477.1"/>
    </source>
</evidence>